<accession>A0A9P1CM91</accession>
<proteinExistence type="predicted"/>
<dbReference type="InterPro" id="IPR000884">
    <property type="entry name" value="TSP1_rpt"/>
</dbReference>
<keyword evidence="4" id="KW-1185">Reference proteome</keyword>
<reference evidence="2" key="1">
    <citation type="submission" date="2022-10" db="EMBL/GenBank/DDBJ databases">
        <authorList>
            <person name="Chen Y."/>
            <person name="Dougan E. K."/>
            <person name="Chan C."/>
            <person name="Rhodes N."/>
            <person name="Thang M."/>
        </authorList>
    </citation>
    <scope>NUCLEOTIDE SEQUENCE</scope>
</reference>
<dbReference type="EMBL" id="CAMXCT030001891">
    <property type="protein sequence ID" value="CAL4781273.1"/>
    <property type="molecule type" value="Genomic_DNA"/>
</dbReference>
<dbReference type="OrthoDB" id="1736042at2759"/>
<evidence type="ECO:0000256" key="1">
    <source>
        <dbReference type="SAM" id="MobiDB-lite"/>
    </source>
</evidence>
<comment type="caution">
    <text evidence="2">The sequence shown here is derived from an EMBL/GenBank/DDBJ whole genome shotgun (WGS) entry which is preliminary data.</text>
</comment>
<dbReference type="Proteomes" id="UP001152797">
    <property type="component" value="Unassembled WGS sequence"/>
</dbReference>
<gene>
    <name evidence="2" type="ORF">C1SCF055_LOCUS20653</name>
</gene>
<dbReference type="EMBL" id="CAMXCT020001891">
    <property type="protein sequence ID" value="CAL1147336.1"/>
    <property type="molecule type" value="Genomic_DNA"/>
</dbReference>
<evidence type="ECO:0000313" key="4">
    <source>
        <dbReference type="Proteomes" id="UP001152797"/>
    </source>
</evidence>
<reference evidence="3 4" key="2">
    <citation type="submission" date="2024-05" db="EMBL/GenBank/DDBJ databases">
        <authorList>
            <person name="Chen Y."/>
            <person name="Shah S."/>
            <person name="Dougan E. K."/>
            <person name="Thang M."/>
            <person name="Chan C."/>
        </authorList>
    </citation>
    <scope>NUCLEOTIDE SEQUENCE [LARGE SCALE GENOMIC DNA]</scope>
</reference>
<dbReference type="EMBL" id="CAMXCT010001891">
    <property type="protein sequence ID" value="CAI3993961.1"/>
    <property type="molecule type" value="Genomic_DNA"/>
</dbReference>
<dbReference type="AlphaFoldDB" id="A0A9P1CM91"/>
<evidence type="ECO:0000313" key="3">
    <source>
        <dbReference type="EMBL" id="CAL4781273.1"/>
    </source>
</evidence>
<name>A0A9P1CM91_9DINO</name>
<evidence type="ECO:0000313" key="2">
    <source>
        <dbReference type="EMBL" id="CAI3993961.1"/>
    </source>
</evidence>
<dbReference type="PROSITE" id="PS50092">
    <property type="entry name" value="TSP1"/>
    <property type="match status" value="1"/>
</dbReference>
<organism evidence="2">
    <name type="scientific">Cladocopium goreaui</name>
    <dbReference type="NCBI Taxonomy" id="2562237"/>
    <lineage>
        <taxon>Eukaryota</taxon>
        <taxon>Sar</taxon>
        <taxon>Alveolata</taxon>
        <taxon>Dinophyceae</taxon>
        <taxon>Suessiales</taxon>
        <taxon>Symbiodiniaceae</taxon>
        <taxon>Cladocopium</taxon>
    </lineage>
</organism>
<protein>
    <submittedName>
        <fullName evidence="3">Protein transport protein SEC23</fullName>
    </submittedName>
</protein>
<sequence>MKTLALLASGQLAAAFHAEVRADGSIDRLLRADDHGSHLRQSLEDREAFKEADPDSVECAREAGNCTCDGVVLYGREGSWQQLRVESSVLCTASLFDSTPAPAGQSNLCRCFPLTWCQKNNVDDFRLDTAHRRRNLLGTAGINLHQRRRWCGWGPRDCSWSDWSSWSESGSSERKRHKETMAENGGKCQDLPSSETKKCNWSGCQHQEAEKGVTHILSADKVLNETQAQARITAVLQRLQTLGSTEASVKVKARATAMAQKRILTPLNLAKMAAQELVDAMPQTPKEALQSGTVSVAEVALDGTVDAAQHAQQIAEDLGLGDGEVTIFERTTTVNPMSQAHST</sequence>
<feature type="region of interest" description="Disordered" evidence="1">
    <location>
        <begin position="165"/>
        <end position="189"/>
    </location>
</feature>